<name>A0A9W6XTT4_9STRA</name>
<dbReference type="Gene3D" id="3.30.70.270">
    <property type="match status" value="1"/>
</dbReference>
<dbReference type="Gene3D" id="3.10.10.10">
    <property type="entry name" value="HIV Type 1 Reverse Transcriptase, subunit A, domain 1"/>
    <property type="match status" value="1"/>
</dbReference>
<dbReference type="Proteomes" id="UP001165121">
    <property type="component" value="Unassembled WGS sequence"/>
</dbReference>
<feature type="region of interest" description="Disordered" evidence="1">
    <location>
        <begin position="932"/>
        <end position="1030"/>
    </location>
</feature>
<feature type="region of interest" description="Disordered" evidence="1">
    <location>
        <begin position="313"/>
        <end position="337"/>
    </location>
</feature>
<evidence type="ECO:0000259" key="3">
    <source>
        <dbReference type="PROSITE" id="PS50994"/>
    </source>
</evidence>
<feature type="region of interest" description="Disordered" evidence="1">
    <location>
        <begin position="1407"/>
        <end position="1444"/>
    </location>
</feature>
<feature type="domain" description="Integrase catalytic" evidence="3">
    <location>
        <begin position="1179"/>
        <end position="1339"/>
    </location>
</feature>
<feature type="compositionally biased region" description="Polar residues" evidence="1">
    <location>
        <begin position="327"/>
        <end position="337"/>
    </location>
</feature>
<dbReference type="CDD" id="cd00024">
    <property type="entry name" value="CD_CSD"/>
    <property type="match status" value="1"/>
</dbReference>
<protein>
    <submittedName>
        <fullName evidence="4">Unnamed protein product</fullName>
    </submittedName>
</protein>
<feature type="domain" description="Chromo" evidence="2">
    <location>
        <begin position="1487"/>
        <end position="1549"/>
    </location>
</feature>
<dbReference type="GO" id="GO:0003676">
    <property type="term" value="F:nucleic acid binding"/>
    <property type="evidence" value="ECO:0007669"/>
    <property type="project" value="InterPro"/>
</dbReference>
<feature type="compositionally biased region" description="Polar residues" evidence="1">
    <location>
        <begin position="932"/>
        <end position="954"/>
    </location>
</feature>
<dbReference type="InterPro" id="IPR016197">
    <property type="entry name" value="Chromo-like_dom_sf"/>
</dbReference>
<organism evidence="4 5">
    <name type="scientific">Phytophthora fragariaefolia</name>
    <dbReference type="NCBI Taxonomy" id="1490495"/>
    <lineage>
        <taxon>Eukaryota</taxon>
        <taxon>Sar</taxon>
        <taxon>Stramenopiles</taxon>
        <taxon>Oomycota</taxon>
        <taxon>Peronosporomycetes</taxon>
        <taxon>Peronosporales</taxon>
        <taxon>Peronosporaceae</taxon>
        <taxon>Phytophthora</taxon>
    </lineage>
</organism>
<dbReference type="Pfam" id="PF17921">
    <property type="entry name" value="Integrase_H2C2"/>
    <property type="match status" value="1"/>
</dbReference>
<comment type="caution">
    <text evidence="4">The sequence shown here is derived from an EMBL/GenBank/DDBJ whole genome shotgun (WGS) entry which is preliminary data.</text>
</comment>
<dbReference type="Gene3D" id="1.10.340.70">
    <property type="match status" value="1"/>
</dbReference>
<dbReference type="Pfam" id="PF00385">
    <property type="entry name" value="Chromo"/>
    <property type="match status" value="1"/>
</dbReference>
<dbReference type="PROSITE" id="PS50994">
    <property type="entry name" value="INTEGRASE"/>
    <property type="match status" value="1"/>
</dbReference>
<dbReference type="PANTHER" id="PTHR37984">
    <property type="entry name" value="PROTEIN CBG26694"/>
    <property type="match status" value="1"/>
</dbReference>
<feature type="compositionally biased region" description="Basic and acidic residues" evidence="1">
    <location>
        <begin position="1012"/>
        <end position="1027"/>
    </location>
</feature>
<gene>
    <name evidence="4" type="ORF">Pfra01_001644600</name>
</gene>
<dbReference type="InterPro" id="IPR012337">
    <property type="entry name" value="RNaseH-like_sf"/>
</dbReference>
<dbReference type="FunFam" id="1.10.340.70:FF:000001">
    <property type="entry name" value="Retrovirus-related Pol polyprotein from transposon gypsy-like Protein"/>
    <property type="match status" value="1"/>
</dbReference>
<dbReference type="InterPro" id="IPR001584">
    <property type="entry name" value="Integrase_cat-core"/>
</dbReference>
<dbReference type="OrthoDB" id="6624539at2759"/>
<dbReference type="InterPro" id="IPR041588">
    <property type="entry name" value="Integrase_H2C2"/>
</dbReference>
<dbReference type="InterPro" id="IPR000953">
    <property type="entry name" value="Chromo/chromo_shadow_dom"/>
</dbReference>
<evidence type="ECO:0000259" key="2">
    <source>
        <dbReference type="PROSITE" id="PS50013"/>
    </source>
</evidence>
<dbReference type="SUPFAM" id="SSF54160">
    <property type="entry name" value="Chromo domain-like"/>
    <property type="match status" value="1"/>
</dbReference>
<dbReference type="Gene3D" id="3.30.420.10">
    <property type="entry name" value="Ribonuclease H-like superfamily/Ribonuclease H"/>
    <property type="match status" value="1"/>
</dbReference>
<evidence type="ECO:0000313" key="5">
    <source>
        <dbReference type="Proteomes" id="UP001165121"/>
    </source>
</evidence>
<dbReference type="PROSITE" id="PS50013">
    <property type="entry name" value="CHROMO_2"/>
    <property type="match status" value="1"/>
</dbReference>
<keyword evidence="5" id="KW-1185">Reference proteome</keyword>
<dbReference type="SUPFAM" id="SSF56672">
    <property type="entry name" value="DNA/RNA polymerases"/>
    <property type="match status" value="1"/>
</dbReference>
<proteinExistence type="predicted"/>
<accession>A0A9W6XTT4</accession>
<dbReference type="SMART" id="SM00298">
    <property type="entry name" value="CHROMO"/>
    <property type="match status" value="1"/>
</dbReference>
<feature type="region of interest" description="Disordered" evidence="1">
    <location>
        <begin position="278"/>
        <end position="300"/>
    </location>
</feature>
<evidence type="ECO:0000256" key="1">
    <source>
        <dbReference type="SAM" id="MobiDB-lite"/>
    </source>
</evidence>
<sequence length="1556" mass="175369">MARIVHTDSWVMGVATKLAEHGQNMDHARPVMTRVTPCTGAPADASSAHKVILDKKIDIQGIAKDKVYTQERANVKLTLGWELVYEFEVWIMPHYAGVDVILGTDFMIPAGVRLDLFWATMKNPEEVVVPQIKSQMEVDEQSSAKHVPGNPNDALDKPPGSVVEFKVQRSCPSWITHDLWVRRTNSLVPTVRFDRSVRPSRVKVTNVSDRRVWCPAHFIFEWWVPNDDLLLDDGYVQMHTRKYRDWQVLAFAAATDGQLSDKERLLYEEWLAQQPPAVERRQYAAPGGVRSRPLDAPHGPTCEEQWKQLDELTGKDDGTENGVIDEVSSNQADSSISEEVNASRINATGQPEDHVDEVGPAQWLEGLRQQAAGMRALSARPALVRGTFSDGMGGVTEPVYVTVADLQEMDDEITDSTTDDPLADPHLRYATSAGAQMNDMDGGNDDEFEYEGNEIHFEVYAHELAFLPDLTVPASTILDYYAPNVKNPTLDPIAQLKLVETLRRHKEIVIAGGNALPPPAYGVVCDIDVRGHAPIKQRARRIPLKYLRKLYELLKGLLEAGLIAFSSSPWASPIVIVLKKNGQDIRLCIDYKMVNAITLIMEYAMPLVDDLLTEMEKLLMVRFAECRISVSFTKSVFVQHKVDFLSHEVTNDGIRADSKKLAAIAEFPFTSSKKGMQSFLGALHYYGRFIQGLAVYGAVLYQLKDEDFAPGGDLSVARGAFTTLRRKVAEAPILRHFDGSKDVYIMLYANEWALSTLLQVLKVCYTLLAGKTLHIYRRFTTLEWVFQSKSLFGRSVQFAVFQWHLKIKRVRERDIEFAKLLQSSITPFVSIAKAVAPLAPPSKGSAIVKPSQHKELTAQLKSTRYLHVVRAYNAAVDSLATEVLKSQVIKVVLNESRKTELKGLNKIPEVLYVDEQALAETDLPAQRMQPIPQTETHAVSQTVEEPQVTAVTRNQSRRVRFAESTKHRPTSQEAVNEVDDLPADQGSPISPQGGAQRSAREGTGNLETTLDEPVRADPKEASEREDPTTVQTERIWRVRVAQDEERRWADLKAYLRGDVESLSFKRAANASKLADRFVLDEDGLPQHVGKGRKLDEVGEHEPQLRLVIPTTMIDEVLQSCHDSIEAGHQGITRTFSRVKKDYYWVGLYATVPRHVRVCADCSTSKGNPHLEGYSPVNVLTERPFQLLSMDFVTPLPKTRRGNTSLLLFQCSFTGYVIDKSMRSTKAQDVAEVFEEYVFRRFGAPTMIRHDRDPRFMSDTFKAFAELIQARSRATLSYWPQAIGQQERSVKSIVQTVNVYVEDPLQQDWDDIAENMAHAINNSMDTTRKETPFYLVHGWDAQLTLRAMTSSLRLGDGSLTDATSWRRGANRQHEVALAMAKQCQATEKARRAKEHNDALGRLERMAMPVGERSDATEVGDPTNDPPSRATRQGRIPNLSMSRLKPVRDDNRRPTAELVDGLGEDDRFDFDEELLPEDIWEPEAGDDEYVVEAILDDRWPISTGTERNQREFYVKWRGYDDPTWEPVSNLSCGGLLFDYLLQRKRENRFQMVQVADES</sequence>
<reference evidence="4" key="1">
    <citation type="submission" date="2023-04" db="EMBL/GenBank/DDBJ databases">
        <title>Phytophthora fragariaefolia NBRC 109709.</title>
        <authorList>
            <person name="Ichikawa N."/>
            <person name="Sato H."/>
            <person name="Tonouchi N."/>
        </authorList>
    </citation>
    <scope>NUCLEOTIDE SEQUENCE</scope>
    <source>
        <strain evidence="4">NBRC 109709</strain>
    </source>
</reference>
<evidence type="ECO:0000313" key="4">
    <source>
        <dbReference type="EMBL" id="GMF45651.1"/>
    </source>
</evidence>
<dbReference type="SUPFAM" id="SSF53098">
    <property type="entry name" value="Ribonuclease H-like"/>
    <property type="match status" value="1"/>
</dbReference>
<dbReference type="InterPro" id="IPR023780">
    <property type="entry name" value="Chromo_domain"/>
</dbReference>
<dbReference type="EMBL" id="BSXT01001857">
    <property type="protein sequence ID" value="GMF45651.1"/>
    <property type="molecule type" value="Genomic_DNA"/>
</dbReference>
<dbReference type="InterPro" id="IPR043128">
    <property type="entry name" value="Rev_trsase/Diguanyl_cyclase"/>
</dbReference>
<dbReference type="GO" id="GO:0015074">
    <property type="term" value="P:DNA integration"/>
    <property type="evidence" value="ECO:0007669"/>
    <property type="project" value="InterPro"/>
</dbReference>
<dbReference type="InterPro" id="IPR043502">
    <property type="entry name" value="DNA/RNA_pol_sf"/>
</dbReference>
<dbReference type="PANTHER" id="PTHR37984:SF5">
    <property type="entry name" value="PROTEIN NYNRIN-LIKE"/>
    <property type="match status" value="1"/>
</dbReference>
<dbReference type="InterPro" id="IPR036397">
    <property type="entry name" value="RNaseH_sf"/>
</dbReference>
<dbReference type="Gene3D" id="2.40.50.40">
    <property type="match status" value="1"/>
</dbReference>
<dbReference type="InterPro" id="IPR050951">
    <property type="entry name" value="Retrovirus_Pol_polyprotein"/>
</dbReference>